<evidence type="ECO:0000313" key="2">
    <source>
        <dbReference type="Proteomes" id="UP001221217"/>
    </source>
</evidence>
<dbReference type="Proteomes" id="UP001221217">
    <property type="component" value="Unassembled WGS sequence"/>
</dbReference>
<gene>
    <name evidence="1" type="ORF">PQJ61_14545</name>
</gene>
<dbReference type="EMBL" id="JAQQAL010000037">
    <property type="protein sequence ID" value="MDC7227981.1"/>
    <property type="molecule type" value="Genomic_DNA"/>
</dbReference>
<comment type="caution">
    <text evidence="1">The sequence shown here is derived from an EMBL/GenBank/DDBJ whole genome shotgun (WGS) entry which is preliminary data.</text>
</comment>
<reference evidence="1 2" key="1">
    <citation type="submission" date="2022-12" db="EMBL/GenBank/DDBJ databases">
        <title>Metagenome assembled genome from gulf of manar.</title>
        <authorList>
            <person name="Kohli P."/>
            <person name="Pk S."/>
            <person name="Venkata Ramana C."/>
            <person name="Sasikala C."/>
        </authorList>
    </citation>
    <scope>NUCLEOTIDE SEQUENCE [LARGE SCALE GENOMIC DNA]</scope>
    <source>
        <strain evidence="1">JB008</strain>
    </source>
</reference>
<evidence type="ECO:0000313" key="1">
    <source>
        <dbReference type="EMBL" id="MDC7227981.1"/>
    </source>
</evidence>
<dbReference type="AlphaFoldDB" id="A0AAJ1IJ49"/>
<name>A0AAJ1IJ49_9SPIO</name>
<sequence>MSKKFKVRCINGIIEEFIVEAESEDEAKSKLFKGEFIECNTFDVQREIRNVEEVQ</sequence>
<accession>A0AAJ1IJ49</accession>
<organism evidence="1 2">
    <name type="scientific">Candidatus Thalassospirochaeta sargassi</name>
    <dbReference type="NCBI Taxonomy" id="3119039"/>
    <lineage>
        <taxon>Bacteria</taxon>
        <taxon>Pseudomonadati</taxon>
        <taxon>Spirochaetota</taxon>
        <taxon>Spirochaetia</taxon>
        <taxon>Spirochaetales</taxon>
        <taxon>Spirochaetaceae</taxon>
        <taxon>Candidatus Thalassospirochaeta</taxon>
    </lineage>
</organism>
<proteinExistence type="predicted"/>
<protein>
    <submittedName>
        <fullName evidence="1">Uncharacterized protein</fullName>
    </submittedName>
</protein>